<feature type="compositionally biased region" description="Low complexity" evidence="4">
    <location>
        <begin position="146"/>
        <end position="157"/>
    </location>
</feature>
<dbReference type="Proteomes" id="UP000298030">
    <property type="component" value="Unassembled WGS sequence"/>
</dbReference>
<evidence type="ECO:0000256" key="3">
    <source>
        <dbReference type="PROSITE-ProRule" id="PRU00317"/>
    </source>
</evidence>
<feature type="domain" description="RRM" evidence="5">
    <location>
        <begin position="445"/>
        <end position="523"/>
    </location>
</feature>
<dbReference type="SMART" id="SM00025">
    <property type="entry name" value="Pumilio"/>
    <property type="match status" value="6"/>
</dbReference>
<keyword evidence="1" id="KW-0677">Repeat</keyword>
<name>A0A4Y7TPJ8_COPMI</name>
<reference evidence="7 8" key="1">
    <citation type="journal article" date="2019" name="Nat. Ecol. Evol.">
        <title>Megaphylogeny resolves global patterns of mushroom evolution.</title>
        <authorList>
            <person name="Varga T."/>
            <person name="Krizsan K."/>
            <person name="Foldi C."/>
            <person name="Dima B."/>
            <person name="Sanchez-Garcia M."/>
            <person name="Sanchez-Ramirez S."/>
            <person name="Szollosi G.J."/>
            <person name="Szarkandi J.G."/>
            <person name="Papp V."/>
            <person name="Albert L."/>
            <person name="Andreopoulos W."/>
            <person name="Angelini C."/>
            <person name="Antonin V."/>
            <person name="Barry K.W."/>
            <person name="Bougher N.L."/>
            <person name="Buchanan P."/>
            <person name="Buyck B."/>
            <person name="Bense V."/>
            <person name="Catcheside P."/>
            <person name="Chovatia M."/>
            <person name="Cooper J."/>
            <person name="Damon W."/>
            <person name="Desjardin D."/>
            <person name="Finy P."/>
            <person name="Geml J."/>
            <person name="Haridas S."/>
            <person name="Hughes K."/>
            <person name="Justo A."/>
            <person name="Karasinski D."/>
            <person name="Kautmanova I."/>
            <person name="Kiss B."/>
            <person name="Kocsube S."/>
            <person name="Kotiranta H."/>
            <person name="LaButti K.M."/>
            <person name="Lechner B.E."/>
            <person name="Liimatainen K."/>
            <person name="Lipzen A."/>
            <person name="Lukacs Z."/>
            <person name="Mihaltcheva S."/>
            <person name="Morgado L.N."/>
            <person name="Niskanen T."/>
            <person name="Noordeloos M.E."/>
            <person name="Ohm R.A."/>
            <person name="Ortiz-Santana B."/>
            <person name="Ovrebo C."/>
            <person name="Racz N."/>
            <person name="Riley R."/>
            <person name="Savchenko A."/>
            <person name="Shiryaev A."/>
            <person name="Soop K."/>
            <person name="Spirin V."/>
            <person name="Szebenyi C."/>
            <person name="Tomsovsky M."/>
            <person name="Tulloss R.E."/>
            <person name="Uehling J."/>
            <person name="Grigoriev I.V."/>
            <person name="Vagvolgyi C."/>
            <person name="Papp T."/>
            <person name="Martin F.M."/>
            <person name="Miettinen O."/>
            <person name="Hibbett D.S."/>
            <person name="Nagy L.G."/>
        </authorList>
    </citation>
    <scope>NUCLEOTIDE SEQUENCE [LARGE SCALE GENOMIC DNA]</scope>
    <source>
        <strain evidence="7 8">FP101781</strain>
    </source>
</reference>
<dbReference type="InterPro" id="IPR000504">
    <property type="entry name" value="RRM_dom"/>
</dbReference>
<dbReference type="PROSITE" id="PS50102">
    <property type="entry name" value="RRM"/>
    <property type="match status" value="2"/>
</dbReference>
<evidence type="ECO:0000259" key="5">
    <source>
        <dbReference type="PROSITE" id="PS50102"/>
    </source>
</evidence>
<dbReference type="Pfam" id="PF00076">
    <property type="entry name" value="RRM_1"/>
    <property type="match status" value="2"/>
</dbReference>
<dbReference type="InterPro" id="IPR001313">
    <property type="entry name" value="Pumilio_RNA-bd_rpt"/>
</dbReference>
<feature type="region of interest" description="Disordered" evidence="4">
    <location>
        <begin position="1145"/>
        <end position="1218"/>
    </location>
</feature>
<feature type="compositionally biased region" description="Low complexity" evidence="4">
    <location>
        <begin position="43"/>
        <end position="54"/>
    </location>
</feature>
<dbReference type="InterPro" id="IPR033133">
    <property type="entry name" value="PUM-HD"/>
</dbReference>
<dbReference type="GO" id="GO:0000288">
    <property type="term" value="P:nuclear-transcribed mRNA catabolic process, deadenylation-dependent decay"/>
    <property type="evidence" value="ECO:0007669"/>
    <property type="project" value="TreeGrafter"/>
</dbReference>
<feature type="compositionally biased region" description="Polar residues" evidence="4">
    <location>
        <begin position="436"/>
        <end position="445"/>
    </location>
</feature>
<dbReference type="SUPFAM" id="SSF54928">
    <property type="entry name" value="RNA-binding domain, RBD"/>
    <property type="match status" value="2"/>
</dbReference>
<evidence type="ECO:0000313" key="8">
    <source>
        <dbReference type="Proteomes" id="UP000298030"/>
    </source>
</evidence>
<dbReference type="Gene3D" id="3.30.70.330">
    <property type="match status" value="2"/>
</dbReference>
<organism evidence="7 8">
    <name type="scientific">Coprinellus micaceus</name>
    <name type="common">Glistening ink-cap mushroom</name>
    <name type="synonym">Coprinus micaceus</name>
    <dbReference type="NCBI Taxonomy" id="71717"/>
    <lineage>
        <taxon>Eukaryota</taxon>
        <taxon>Fungi</taxon>
        <taxon>Dikarya</taxon>
        <taxon>Basidiomycota</taxon>
        <taxon>Agaricomycotina</taxon>
        <taxon>Agaricomycetes</taxon>
        <taxon>Agaricomycetidae</taxon>
        <taxon>Agaricales</taxon>
        <taxon>Agaricineae</taxon>
        <taxon>Psathyrellaceae</taxon>
        <taxon>Coprinellus</taxon>
    </lineage>
</organism>
<feature type="compositionally biased region" description="Low complexity" evidence="4">
    <location>
        <begin position="102"/>
        <end position="117"/>
    </location>
</feature>
<feature type="compositionally biased region" description="Polar residues" evidence="4">
    <location>
        <begin position="1179"/>
        <end position="1188"/>
    </location>
</feature>
<comment type="caution">
    <text evidence="7">The sequence shown here is derived from an EMBL/GenBank/DDBJ whole genome shotgun (WGS) entry which is preliminary data.</text>
</comment>
<dbReference type="PANTHER" id="PTHR47093:SF1">
    <property type="entry name" value="PROTEIN JSN1-RELATED"/>
    <property type="match status" value="1"/>
</dbReference>
<dbReference type="Pfam" id="PF00806">
    <property type="entry name" value="PUF"/>
    <property type="match status" value="3"/>
</dbReference>
<dbReference type="InterPro" id="IPR052645">
    <property type="entry name" value="Pumilio_domain_protein"/>
</dbReference>
<dbReference type="InterPro" id="IPR011989">
    <property type="entry name" value="ARM-like"/>
</dbReference>
<dbReference type="EMBL" id="QPFP01000006">
    <property type="protein sequence ID" value="TEB36107.1"/>
    <property type="molecule type" value="Genomic_DNA"/>
</dbReference>
<dbReference type="GO" id="GO:0003723">
    <property type="term" value="F:RNA binding"/>
    <property type="evidence" value="ECO:0007669"/>
    <property type="project" value="UniProtKB-UniRule"/>
</dbReference>
<evidence type="ECO:0000256" key="1">
    <source>
        <dbReference type="ARBA" id="ARBA00022737"/>
    </source>
</evidence>
<feature type="region of interest" description="Disordered" evidence="4">
    <location>
        <begin position="422"/>
        <end position="445"/>
    </location>
</feature>
<dbReference type="FunFam" id="3.30.70.330:FF:000842">
    <property type="entry name" value="Pumilio domain-containing protein c"/>
    <property type="match status" value="1"/>
</dbReference>
<evidence type="ECO:0000256" key="2">
    <source>
        <dbReference type="PROSITE-ProRule" id="PRU00176"/>
    </source>
</evidence>
<feature type="domain" description="RRM" evidence="5">
    <location>
        <begin position="569"/>
        <end position="644"/>
    </location>
</feature>
<proteinExistence type="predicted"/>
<feature type="compositionally biased region" description="Polar residues" evidence="4">
    <location>
        <begin position="126"/>
        <end position="135"/>
    </location>
</feature>
<dbReference type="SUPFAM" id="SSF48371">
    <property type="entry name" value="ARM repeat"/>
    <property type="match status" value="1"/>
</dbReference>
<evidence type="ECO:0000259" key="6">
    <source>
        <dbReference type="PROSITE" id="PS50303"/>
    </source>
</evidence>
<evidence type="ECO:0008006" key="9">
    <source>
        <dbReference type="Google" id="ProtNLM"/>
    </source>
</evidence>
<dbReference type="PANTHER" id="PTHR47093">
    <property type="entry name" value="PROTEIN JSN1-RELATED"/>
    <property type="match status" value="1"/>
</dbReference>
<feature type="compositionally biased region" description="Low complexity" evidence="4">
    <location>
        <begin position="543"/>
        <end position="557"/>
    </location>
</feature>
<dbReference type="FunFam" id="3.30.70.330:FF:000486">
    <property type="entry name" value="Pumilio domain-containing protein c"/>
    <property type="match status" value="1"/>
</dbReference>
<dbReference type="AlphaFoldDB" id="A0A4Y7TPJ8"/>
<gene>
    <name evidence="7" type="ORF">FA13DRAFT_1752779</name>
</gene>
<accession>A0A4Y7TPJ8</accession>
<dbReference type="CDD" id="cd00590">
    <property type="entry name" value="RRM_SF"/>
    <property type="match status" value="1"/>
</dbReference>
<feature type="compositionally biased region" description="Polar residues" evidence="4">
    <location>
        <begin position="58"/>
        <end position="79"/>
    </location>
</feature>
<evidence type="ECO:0000256" key="4">
    <source>
        <dbReference type="SAM" id="MobiDB-lite"/>
    </source>
</evidence>
<dbReference type="SMART" id="SM00360">
    <property type="entry name" value="RRM"/>
    <property type="match status" value="2"/>
</dbReference>
<evidence type="ECO:0000313" key="7">
    <source>
        <dbReference type="EMBL" id="TEB36107.1"/>
    </source>
</evidence>
<feature type="repeat" description="Pumilio" evidence="3">
    <location>
        <begin position="876"/>
        <end position="914"/>
    </location>
</feature>
<dbReference type="InterPro" id="IPR016024">
    <property type="entry name" value="ARM-type_fold"/>
</dbReference>
<feature type="region of interest" description="Disordered" evidence="4">
    <location>
        <begin position="1"/>
        <end position="165"/>
    </location>
</feature>
<dbReference type="OrthoDB" id="2017782at2759"/>
<dbReference type="Gene3D" id="1.25.10.10">
    <property type="entry name" value="Leucine-rich Repeat Variant"/>
    <property type="match status" value="1"/>
</dbReference>
<dbReference type="InterPro" id="IPR012677">
    <property type="entry name" value="Nucleotide-bd_a/b_plait_sf"/>
</dbReference>
<feature type="domain" description="PUM-HD" evidence="6">
    <location>
        <begin position="741"/>
        <end position="1094"/>
    </location>
</feature>
<keyword evidence="8" id="KW-1185">Reference proteome</keyword>
<dbReference type="PROSITE" id="PS50302">
    <property type="entry name" value="PUM"/>
    <property type="match status" value="2"/>
</dbReference>
<dbReference type="PROSITE" id="PS50303">
    <property type="entry name" value="PUM_HD"/>
    <property type="match status" value="1"/>
</dbReference>
<feature type="compositionally biased region" description="Low complexity" evidence="4">
    <location>
        <begin position="1162"/>
        <end position="1177"/>
    </location>
</feature>
<keyword evidence="2" id="KW-0694">RNA-binding</keyword>
<feature type="region of interest" description="Disordered" evidence="4">
    <location>
        <begin position="527"/>
        <end position="560"/>
    </location>
</feature>
<sequence>MSLSANDGTGAFARGPSSGKTPPPAPSAVYAKRLAQEAQMQQARYRPPALRALASGGSPPNDTTSSVSSTAGDGSTLPPTNYPPGFRRPRAGTLPSNRFAATSNTSTTSVTTSTSGSLADQRQPPVGSSASSTQLAAPARPTLRHATSVASTVATATERNSRLRSGSLTLPSAGLSNAFGPGIFASSSWLSSTNSGAGNGFSVLDELRSETGPDDFGVHTLDYLGLDDAHHRHPAPPAATISELRTQAQQAIAGNLANPNRTRANTVSVYRTRPGPTGSSLMAAPAAEEEDEYFDNYDDYNRQQLGAYDDSYGTSDYMPKGFKTPDHLLAPTRPRAISVGILDNPHPLQRRVTTTDAPSYHELSHPNSNLASYSTNLGSNAGLMKAERLTASRSSPGNHYSNGNNSDLPIGKGASAYLLAPSAQQNRSVSPKAEHQNNQAQTPTRSLWIGNLDSSVTSEQLIHIFAPYGAIESLRLLPEKECGFVNFVDQADAIRAKEDVLNRLGGNIGMPNGQTVRIGFGKADSAPIAPAKGSNNASPGPTSPNAAAKTNSNSNANGLDAQLQSTPTRALWIGSIPSTTTPATILSVFSPYGPIESARVLTHKNCGFINFERLDDAVRARKALNGRDVLGSDVGAIRIGFAKVPTKNANDGNGGEENANIAVQGVGDLSVGATIHALRGIKGAATIPTDQQVLGGAVENYRSNLLLSMIGSGMHNNGYNATPSVTEQQMVMRELSGGSPDAEGEVQALADFRPPTMYYTTIPLVSERQHNRRWDASKLRELRKRMDSGSMTSDEVDQVANDFLDGEIVDLASDWLGNTVVQKLFEKCSPGPRLQMLERIAPSLAMIGIHKNGTWAAQKIIDCAQTPEEVALIAQNLRAYAPPLLLDQFGNYVVQCCLRFGYPSNDFIFDAMVDRMWEVAQGRFGARSMRACLESPHITVNQQRRIATAVILNSIPLATNPNGALLLTWLLDTSGFPSRYNLLAPRFTPHLSHLCTHKLASLTVLRIVNQKIEPDASHQIVEALFSSPGDHVLTDVLGDQVNGVAVVHKILTSPFLDPVDKQQYIEATKRVLIELKVIATQAYRRLIEEVGLPVPNFQPSYTGNAPPSGKPNKVHQNAGVPGLPQGYPNNDQGLASMMAALQMAGQNPQAGPPQLHVDSQYANPASQPPRRAQQAPQMSMMNSYSPSNDPLGPRRGLPPVGPANPNYGGHSPNMGQGMPLMQPGYGQMPPPQQPVPPQIYQQYMYSPYQGPSPMGNYHA</sequence>
<feature type="region of interest" description="Disordered" evidence="4">
    <location>
        <begin position="1101"/>
        <end position="1132"/>
    </location>
</feature>
<protein>
    <recommendedName>
        <fullName evidence="9">ARM repeat-containing protein</fullName>
    </recommendedName>
</protein>
<feature type="repeat" description="Pumilio" evidence="3">
    <location>
        <begin position="802"/>
        <end position="838"/>
    </location>
</feature>
<dbReference type="STRING" id="71717.A0A4Y7TPJ8"/>
<dbReference type="InterPro" id="IPR035979">
    <property type="entry name" value="RBD_domain_sf"/>
</dbReference>